<dbReference type="InterPro" id="IPR001434">
    <property type="entry name" value="OmcB-like_DUF11"/>
</dbReference>
<dbReference type="EMBL" id="CP018477">
    <property type="protein sequence ID" value="ASV76133.1"/>
    <property type="molecule type" value="Genomic_DNA"/>
</dbReference>
<evidence type="ECO:0000259" key="3">
    <source>
        <dbReference type="Pfam" id="PF01345"/>
    </source>
</evidence>
<feature type="compositionally biased region" description="Polar residues" evidence="1">
    <location>
        <begin position="296"/>
        <end position="367"/>
    </location>
</feature>
<proteinExistence type="predicted"/>
<dbReference type="KEGG" id="ttf:THTE_3532"/>
<feature type="domain" description="DUF11" evidence="3">
    <location>
        <begin position="392"/>
        <end position="476"/>
    </location>
</feature>
<dbReference type="PANTHER" id="PTHR35902">
    <property type="entry name" value="S-LAYER DOMAIN-LIKE PROTEIN-RELATED"/>
    <property type="match status" value="1"/>
</dbReference>
<dbReference type="Pfam" id="PF01345">
    <property type="entry name" value="DUF11"/>
    <property type="match status" value="1"/>
</dbReference>
<keyword evidence="2" id="KW-0732">Signal</keyword>
<dbReference type="RefSeq" id="WP_095415993.1">
    <property type="nucleotide sequence ID" value="NZ_CP018477.1"/>
</dbReference>
<dbReference type="Proteomes" id="UP000215086">
    <property type="component" value="Chromosome"/>
</dbReference>
<evidence type="ECO:0000256" key="1">
    <source>
        <dbReference type="SAM" id="MobiDB-lite"/>
    </source>
</evidence>
<feature type="compositionally biased region" description="Pro residues" evidence="1">
    <location>
        <begin position="201"/>
        <end position="213"/>
    </location>
</feature>
<protein>
    <submittedName>
        <fullName evidence="4">60 kDa outer membrane protein</fullName>
    </submittedName>
</protein>
<dbReference type="OrthoDB" id="238179at2"/>
<feature type="region of interest" description="Disordered" evidence="1">
    <location>
        <begin position="272"/>
        <end position="380"/>
    </location>
</feature>
<name>A0A286RJJ3_9BACT</name>
<dbReference type="AlphaFoldDB" id="A0A286RJJ3"/>
<feature type="signal peptide" evidence="2">
    <location>
        <begin position="1"/>
        <end position="23"/>
    </location>
</feature>
<organism evidence="4 5">
    <name type="scientific">Thermogutta terrifontis</name>
    <dbReference type="NCBI Taxonomy" id="1331910"/>
    <lineage>
        <taxon>Bacteria</taxon>
        <taxon>Pseudomonadati</taxon>
        <taxon>Planctomycetota</taxon>
        <taxon>Planctomycetia</taxon>
        <taxon>Pirellulales</taxon>
        <taxon>Thermoguttaceae</taxon>
        <taxon>Thermogutta</taxon>
    </lineage>
</organism>
<evidence type="ECO:0000313" key="4">
    <source>
        <dbReference type="EMBL" id="ASV76133.1"/>
    </source>
</evidence>
<dbReference type="InterPro" id="IPR013783">
    <property type="entry name" value="Ig-like_fold"/>
</dbReference>
<feature type="region of interest" description="Disordered" evidence="1">
    <location>
        <begin position="44"/>
        <end position="164"/>
    </location>
</feature>
<feature type="region of interest" description="Disordered" evidence="1">
    <location>
        <begin position="181"/>
        <end position="251"/>
    </location>
</feature>
<dbReference type="PANTHER" id="PTHR35902:SF3">
    <property type="entry name" value="NPCBM-ASSOCIATED, NEW3 DOMAIN OF ALPHA-GALACTOSIDASE"/>
    <property type="match status" value="1"/>
</dbReference>
<feature type="compositionally biased region" description="Polar residues" evidence="1">
    <location>
        <begin position="235"/>
        <end position="251"/>
    </location>
</feature>
<evidence type="ECO:0000256" key="2">
    <source>
        <dbReference type="SAM" id="SignalP"/>
    </source>
</evidence>
<evidence type="ECO:0000313" key="5">
    <source>
        <dbReference type="Proteomes" id="UP000215086"/>
    </source>
</evidence>
<dbReference type="Gene3D" id="2.60.40.10">
    <property type="entry name" value="Immunoglobulins"/>
    <property type="match status" value="4"/>
</dbReference>
<feature type="compositionally biased region" description="Low complexity" evidence="1">
    <location>
        <begin position="107"/>
        <end position="120"/>
    </location>
</feature>
<keyword evidence="5" id="KW-1185">Reference proteome</keyword>
<accession>A0A286RJJ3</accession>
<sequence length="855" mass="89866">MRLTVLFLSIILACTLGHPLALSDTPDRPLGLLDRIENFGERIFPGKRPAKKTQTANMQTEAGEASSRRAGSAFVDEERSPLTPRPDPVVSGTVPRNSVPTDAPAAGESSTRSSTSPTRSGEPHLAQPVSDSGTKDFGVPTVPPRPTLATVGDEALPSSSRPPLYQRLLDYRQSPFTSNRTLEAPQAAPSQTVIDKSTPGLQPPAQPTEPESPVPTMVNSAQVAPTGQPGRSPATLASQTSTPEGGSPATATVDQAARSLLSSSSGIAPQTVAAQPVEVESAQVRPQRPTVGRSPAAQTPLSVQASVQNMPRVSGNSRDVSSSPTGNVGRTPNGQTSAEERGTGTNSPTLAKSPTPAQSSKDFTSAVPTPARPADHRTVGTVSGVLNGPVLVVDTVGPESITLGKPGSYEIHLKNQGGREANAVRVTVAIPRWAEVVGYEASAGDTTATPDASGTALVWTLPVIGAGKTEKLSLQLIPRGSQTIDLAIQYTFAPPRTEAKIEVREPKLQVHVEGPQEVLFGRSEVYRLVVSNVGTADAEDVTVAIQPLNKSQKDPITQLLGSLAPGQKRVIELELVARETGKMLLSVDATAVGNVAAHADHEIAIVKPDLSVSLTGPSLQFVGQSDEYVVHVENPGTAPAENVRIQLRYSSALEPVRKALQGARIDGRVISWTIPSLPPGEKQSFQIPCQFLADGEARLMVDGVAEGGLTAQSSLVTVVQAVPNLVLHVEDPGRPLPVGQEGTYRIVVENKGSKAAADVFVVGFFSEGIEPFAAEGAPHRILPGQVVFDKIEQLAPGQKLVLTIRAKAQESGNHIFRAEVRCASSATQLAFETTTHYFDPVLATRPPAAQPSQVR</sequence>
<feature type="chain" id="PRO_5013307358" evidence="2">
    <location>
        <begin position="24"/>
        <end position="855"/>
    </location>
</feature>
<reference evidence="4 5" key="1">
    <citation type="journal article" name="Front. Microbiol.">
        <title>Sugar Metabolism of the First Thermophilic Planctomycete Thermogutta terrifontis: Comparative Genomic and Transcriptomic Approaches.</title>
        <authorList>
            <person name="Elcheninov A.G."/>
            <person name="Menzel P."/>
            <person name="Gudbergsdottir S.R."/>
            <person name="Slesarev A.I."/>
            <person name="Kadnikov V.V."/>
            <person name="Krogh A."/>
            <person name="Bonch-Osmolovskaya E.A."/>
            <person name="Peng X."/>
            <person name="Kublanov I.V."/>
        </authorList>
    </citation>
    <scope>NUCLEOTIDE SEQUENCE [LARGE SCALE GENOMIC DNA]</scope>
    <source>
        <strain evidence="4 5">R1</strain>
    </source>
</reference>
<feature type="compositionally biased region" description="Low complexity" evidence="1">
    <location>
        <begin position="61"/>
        <end position="73"/>
    </location>
</feature>
<gene>
    <name evidence="4" type="ORF">THTE_3532</name>
</gene>